<name>A0A6P1ZJU7_9BACT</name>
<evidence type="ECO:0000256" key="2">
    <source>
        <dbReference type="ARBA" id="ARBA00022829"/>
    </source>
</evidence>
<dbReference type="Gene3D" id="3.90.1530.30">
    <property type="match status" value="1"/>
</dbReference>
<feature type="region of interest" description="Disordered" evidence="4">
    <location>
        <begin position="232"/>
        <end position="255"/>
    </location>
</feature>
<accession>A0A6P1ZJU7</accession>
<reference evidence="6 9" key="2">
    <citation type="submission" date="2019-04" db="EMBL/GenBank/DDBJ databases">
        <title>Isolation and culture of sulfate reducing bacteria from the cold seep of the South China Sea.</title>
        <authorList>
            <person name="Sun C."/>
            <person name="Liu R."/>
        </authorList>
    </citation>
    <scope>NUCLEOTIDE SEQUENCE [LARGE SCALE GENOMIC DNA]</scope>
    <source>
        <strain evidence="6 9">CS1</strain>
    </source>
</reference>
<dbReference type="PANTHER" id="PTHR33375">
    <property type="entry name" value="CHROMOSOME-PARTITIONING PROTEIN PARB-RELATED"/>
    <property type="match status" value="1"/>
</dbReference>
<evidence type="ECO:0000256" key="4">
    <source>
        <dbReference type="SAM" id="MobiDB-lite"/>
    </source>
</evidence>
<keyword evidence="9" id="KW-1185">Reference proteome</keyword>
<evidence type="ECO:0000256" key="1">
    <source>
        <dbReference type="ARBA" id="ARBA00006295"/>
    </source>
</evidence>
<gene>
    <name evidence="7" type="ORF">DQK91_04125</name>
    <name evidence="6" type="ORF">E8L03_14315</name>
</gene>
<dbReference type="NCBIfam" id="TIGR00180">
    <property type="entry name" value="parB_part"/>
    <property type="match status" value="1"/>
</dbReference>
<dbReference type="CDD" id="cd16393">
    <property type="entry name" value="SPO0J_N"/>
    <property type="match status" value="1"/>
</dbReference>
<keyword evidence="2" id="KW-0159">Chromosome partition</keyword>
<organism evidence="7 8">
    <name type="scientific">Oceanidesulfovibrio marinus</name>
    <dbReference type="NCBI Taxonomy" id="370038"/>
    <lineage>
        <taxon>Bacteria</taxon>
        <taxon>Pseudomonadati</taxon>
        <taxon>Thermodesulfobacteriota</taxon>
        <taxon>Desulfovibrionia</taxon>
        <taxon>Desulfovibrionales</taxon>
        <taxon>Desulfovibrionaceae</taxon>
        <taxon>Oceanidesulfovibrio</taxon>
    </lineage>
</organism>
<dbReference type="InterPro" id="IPR001387">
    <property type="entry name" value="Cro/C1-type_HTH"/>
</dbReference>
<dbReference type="EMBL" id="QMIF01000002">
    <property type="protein sequence ID" value="TVM35853.1"/>
    <property type="molecule type" value="Genomic_DNA"/>
</dbReference>
<dbReference type="Proteomes" id="UP000434052">
    <property type="component" value="Unassembled WGS sequence"/>
</dbReference>
<dbReference type="SUPFAM" id="SSF110849">
    <property type="entry name" value="ParB/Sulfiredoxin"/>
    <property type="match status" value="1"/>
</dbReference>
<dbReference type="GO" id="GO:0003677">
    <property type="term" value="F:DNA binding"/>
    <property type="evidence" value="ECO:0007669"/>
    <property type="project" value="UniProtKB-KW"/>
</dbReference>
<dbReference type="EMBL" id="CP039543">
    <property type="protein sequence ID" value="QJT10029.1"/>
    <property type="molecule type" value="Genomic_DNA"/>
</dbReference>
<evidence type="ECO:0000259" key="5">
    <source>
        <dbReference type="PROSITE" id="PS50943"/>
    </source>
</evidence>
<proteinExistence type="inferred from homology"/>
<dbReference type="Gene3D" id="1.10.10.2830">
    <property type="match status" value="1"/>
</dbReference>
<comment type="similarity">
    <text evidence="1">Belongs to the ParB family.</text>
</comment>
<evidence type="ECO:0000313" key="7">
    <source>
        <dbReference type="EMBL" id="TVM35853.1"/>
    </source>
</evidence>
<keyword evidence="3" id="KW-0238">DNA-binding</keyword>
<dbReference type="InterPro" id="IPR003115">
    <property type="entry name" value="ParB_N"/>
</dbReference>
<dbReference type="AlphaFoldDB" id="A0A6P1ZJU7"/>
<dbReference type="GO" id="GO:0007059">
    <property type="term" value="P:chromosome segregation"/>
    <property type="evidence" value="ECO:0007669"/>
    <property type="project" value="UniProtKB-KW"/>
</dbReference>
<dbReference type="PROSITE" id="PS50943">
    <property type="entry name" value="HTH_CROC1"/>
    <property type="match status" value="1"/>
</dbReference>
<dbReference type="FunFam" id="3.90.1530.30:FF:000001">
    <property type="entry name" value="Chromosome partitioning protein ParB"/>
    <property type="match status" value="1"/>
</dbReference>
<evidence type="ECO:0000313" key="6">
    <source>
        <dbReference type="EMBL" id="QJT10029.1"/>
    </source>
</evidence>
<dbReference type="Proteomes" id="UP000503251">
    <property type="component" value="Chromosome"/>
</dbReference>
<dbReference type="Pfam" id="PF02195">
    <property type="entry name" value="ParB_N"/>
    <property type="match status" value="1"/>
</dbReference>
<evidence type="ECO:0000313" key="9">
    <source>
        <dbReference type="Proteomes" id="UP000503251"/>
    </source>
</evidence>
<sequence length="303" mass="33402">MAHTSRGLGKGLDALLKGFNEQPTDVEVKTIPVASIVPNPFQPRKEFSEEALAELAESIRNQGVLQPILVRTAPDSSPGHFELVAGERRLRAAKMAGLQDIPCLVRELDDEQSLTIAIVENLQREDLNIIEEALGLKQLQDRLNLSQEDLARKVGKSRPAVANTLRLLQLPDHIINLVMEGQVSGGHARSLLGVTDSDSQEALLAWILEYGVSVRQVEEAVSYWKENGELPSLDGGGHAPARKKKKPMKAAETPRELHSYASRISEEYQFKVSISGSEDTGRISIRYSSRDQLDIFLKKLGVS</sequence>
<dbReference type="InterPro" id="IPR041468">
    <property type="entry name" value="HTH_ParB/Spo0J"/>
</dbReference>
<dbReference type="SMART" id="SM00470">
    <property type="entry name" value="ParB"/>
    <property type="match status" value="1"/>
</dbReference>
<evidence type="ECO:0000313" key="8">
    <source>
        <dbReference type="Proteomes" id="UP000434052"/>
    </source>
</evidence>
<dbReference type="InterPro" id="IPR004437">
    <property type="entry name" value="ParB/RepB/Spo0J"/>
</dbReference>
<dbReference type="GO" id="GO:0005694">
    <property type="term" value="C:chromosome"/>
    <property type="evidence" value="ECO:0007669"/>
    <property type="project" value="TreeGrafter"/>
</dbReference>
<dbReference type="FunFam" id="1.10.10.2830:FF:000001">
    <property type="entry name" value="Chromosome partitioning protein ParB"/>
    <property type="match status" value="1"/>
</dbReference>
<dbReference type="InterPro" id="IPR050336">
    <property type="entry name" value="Chromosome_partition/occlusion"/>
</dbReference>
<protein>
    <submittedName>
        <fullName evidence="7">Chromosome partitioning protein ParB</fullName>
    </submittedName>
    <submittedName>
        <fullName evidence="6">ParB/RepB/Spo0J family partition protein</fullName>
    </submittedName>
</protein>
<reference evidence="7 8" key="1">
    <citation type="submission" date="2018-06" db="EMBL/GenBank/DDBJ databases">
        <title>Complete genome of Desulfovibrio marinus P48SEP.</title>
        <authorList>
            <person name="Crispim J.S."/>
            <person name="Vidigal P.M.P."/>
            <person name="Silva L.C.F."/>
            <person name="Araujo L.C."/>
            <person name="Laguardia C.N."/>
            <person name="Dias R.S."/>
            <person name="Sousa M.P."/>
            <person name="Paula S.O."/>
            <person name="Silva C."/>
        </authorList>
    </citation>
    <scope>NUCLEOTIDE SEQUENCE [LARGE SCALE GENOMIC DNA]</scope>
    <source>
        <strain evidence="7 8">P48SEP</strain>
    </source>
</reference>
<evidence type="ECO:0000256" key="3">
    <source>
        <dbReference type="ARBA" id="ARBA00023125"/>
    </source>
</evidence>
<dbReference type="Pfam" id="PF17762">
    <property type="entry name" value="HTH_ParB"/>
    <property type="match status" value="1"/>
</dbReference>
<dbReference type="InterPro" id="IPR036086">
    <property type="entry name" value="ParB/Sulfiredoxin_sf"/>
</dbReference>
<dbReference type="PANTHER" id="PTHR33375:SF1">
    <property type="entry name" value="CHROMOSOME-PARTITIONING PROTEIN PARB-RELATED"/>
    <property type="match status" value="1"/>
</dbReference>
<dbReference type="OrthoDB" id="9802051at2"/>
<dbReference type="RefSeq" id="WP_144234189.1">
    <property type="nucleotide sequence ID" value="NZ_CP039543.1"/>
</dbReference>
<feature type="domain" description="HTH cro/C1-type" evidence="5">
    <location>
        <begin position="136"/>
        <end position="163"/>
    </location>
</feature>